<comment type="caution">
    <text evidence="2">The sequence shown here is derived from an EMBL/GenBank/DDBJ whole genome shotgun (WGS) entry which is preliminary data.</text>
</comment>
<dbReference type="EMBL" id="SCFR01000021">
    <property type="protein sequence ID" value="TFF65307.1"/>
    <property type="molecule type" value="Genomic_DNA"/>
</dbReference>
<accession>A0A4R9C1K9</accession>
<reference evidence="2 3" key="1">
    <citation type="submission" date="2019-01" db="EMBL/GenBank/DDBJ databases">
        <title>Draft Genome Sequences of Helcococcus ovis Strains Isolated from the Uterus and Vagina of Dairy Cows with Metritis.</title>
        <authorList>
            <person name="Cunha F."/>
            <person name="Jeon S.J."/>
            <person name="Kutzer P."/>
            <person name="Galvao K.N."/>
        </authorList>
    </citation>
    <scope>NUCLEOTIDE SEQUENCE [LARGE SCALE GENOMIC DNA]</scope>
    <source>
        <strain evidence="2 3">KG-37</strain>
    </source>
</reference>
<protein>
    <submittedName>
        <fullName evidence="2">Uncharacterized protein</fullName>
    </submittedName>
</protein>
<evidence type="ECO:0000256" key="1">
    <source>
        <dbReference type="SAM" id="Phobius"/>
    </source>
</evidence>
<dbReference type="AlphaFoldDB" id="A0A4R9C1K9"/>
<gene>
    <name evidence="2" type="ORF">EQF91_06120</name>
</gene>
<feature type="transmembrane region" description="Helical" evidence="1">
    <location>
        <begin position="12"/>
        <end position="31"/>
    </location>
</feature>
<sequence>MKKENNLSFYTKILLFIFLPVFTIAIFKFSGEFLRLNELRENQLIFIGIITYINLTIGLGFIVMRDLIKYKNKCDL</sequence>
<dbReference type="Proteomes" id="UP000297454">
    <property type="component" value="Unassembled WGS sequence"/>
</dbReference>
<keyword evidence="3" id="KW-1185">Reference proteome</keyword>
<keyword evidence="1" id="KW-0812">Transmembrane</keyword>
<evidence type="ECO:0000313" key="2">
    <source>
        <dbReference type="EMBL" id="TFF65307.1"/>
    </source>
</evidence>
<dbReference type="RefSeq" id="WP_134744203.1">
    <property type="nucleotide sequence ID" value="NZ_CP119761.1"/>
</dbReference>
<keyword evidence="1" id="KW-1133">Transmembrane helix</keyword>
<keyword evidence="1" id="KW-0472">Membrane</keyword>
<feature type="transmembrane region" description="Helical" evidence="1">
    <location>
        <begin position="43"/>
        <end position="63"/>
    </location>
</feature>
<organism evidence="2 3">
    <name type="scientific">Helcococcus ovis</name>
    <dbReference type="NCBI Taxonomy" id="72026"/>
    <lineage>
        <taxon>Bacteria</taxon>
        <taxon>Bacillati</taxon>
        <taxon>Bacillota</taxon>
        <taxon>Tissierellia</taxon>
        <taxon>Tissierellales</taxon>
        <taxon>Peptoniphilaceae</taxon>
        <taxon>Helcococcus</taxon>
    </lineage>
</organism>
<name>A0A4R9C1K9_9FIRM</name>
<evidence type="ECO:0000313" key="3">
    <source>
        <dbReference type="Proteomes" id="UP000297454"/>
    </source>
</evidence>
<proteinExistence type="predicted"/>